<gene>
    <name evidence="1" type="ORF">ABEG20_00410</name>
</gene>
<keyword evidence="1" id="KW-0238">DNA-binding</keyword>
<organism evidence="1">
    <name type="scientific">Pedobacter sp. KACC 23697</name>
    <dbReference type="NCBI Taxonomy" id="3149230"/>
    <lineage>
        <taxon>Bacteria</taxon>
        <taxon>Pseudomonadati</taxon>
        <taxon>Bacteroidota</taxon>
        <taxon>Sphingobacteriia</taxon>
        <taxon>Sphingobacteriales</taxon>
        <taxon>Sphingobacteriaceae</taxon>
        <taxon>Pedobacter</taxon>
    </lineage>
</organism>
<name>A0AAU7K5T3_9SPHI</name>
<sequence length="91" mass="10621">MPLEVICIEEEAFYVLLEKAVERLSKNNPPKKDKWISGEDAMKILHITSTTTLQTLRDTGKIRYSQPMKKVILYDVDSIYAYLEDNSYETF</sequence>
<dbReference type="EMBL" id="CP157485">
    <property type="protein sequence ID" value="XBO48061.1"/>
    <property type="molecule type" value="Genomic_DNA"/>
</dbReference>
<proteinExistence type="predicted"/>
<dbReference type="RefSeq" id="WP_406825451.1">
    <property type="nucleotide sequence ID" value="NZ_CP157485.1"/>
</dbReference>
<dbReference type="AlphaFoldDB" id="A0AAU7K5T3"/>
<reference evidence="1" key="1">
    <citation type="submission" date="2024-05" db="EMBL/GenBank/DDBJ databases">
        <authorList>
            <person name="Kim S."/>
            <person name="Heo J."/>
            <person name="Choi H."/>
            <person name="Choi Y."/>
            <person name="Kwon S.-W."/>
            <person name="Kim Y."/>
        </authorList>
    </citation>
    <scope>NUCLEOTIDE SEQUENCE</scope>
    <source>
        <strain evidence="1">KACC 23697</strain>
    </source>
</reference>
<accession>A0AAU7K5T3</accession>
<protein>
    <submittedName>
        <fullName evidence="1">DNA-binding protein</fullName>
    </submittedName>
</protein>
<evidence type="ECO:0000313" key="1">
    <source>
        <dbReference type="EMBL" id="XBO48061.1"/>
    </source>
</evidence>
<dbReference type="GO" id="GO:0003677">
    <property type="term" value="F:DNA binding"/>
    <property type="evidence" value="ECO:0007669"/>
    <property type="project" value="UniProtKB-KW"/>
</dbReference>